<evidence type="ECO:0000313" key="3">
    <source>
        <dbReference type="EMBL" id="KNZ47686.1"/>
    </source>
</evidence>
<evidence type="ECO:0000256" key="2">
    <source>
        <dbReference type="SAM" id="Phobius"/>
    </source>
</evidence>
<dbReference type="PANTHER" id="PTHR34391">
    <property type="entry name" value="UPF0658 GOLGI APPARATUS MEMBRANE PROTEIN C1952.10C-RELATED"/>
    <property type="match status" value="1"/>
</dbReference>
<sequence length="445" mass="50357">MEMDTERSTSNLNTNKTTENILKTSSPPHSSRSLSPEKKWHHRFRFSSVQFALLALLALQKFKPLTPNSGLYPPIWLFSSSQTYSSSSWPTIDLLLNKNVVQLIALCVFNTSMAIYGAQVLPNQIQKALHNPGGAVSWNGAREGTSCNMYLSCFGVQYLYGEIVGWIIAIPVIGGIVSILMAYLTWLIYKEFGKAQADLTKEIPIPHAAEIRPLLLHRPEFAIPDAGLKHDFRRTHSDHLRPTVQFGCRVSYRPLQLTPPILLHHRCSMLGGLAVSREIRWMMGIYYVCWTGATVYFIFKLIRLYSNDSISAAVRSLTIFSVLTIALLFATGIVSILCYQNFGKGLLETPAVFNESIWTRFWGAKNSKAETEDRNGTSRPGQPSRKTKGERQSRMTLMGRGNQEDLASDPEDICVMEDPYYRRPSNPTRPEMIQLRNQHYRMSLD</sequence>
<feature type="transmembrane region" description="Helical" evidence="2">
    <location>
        <begin position="163"/>
        <end position="189"/>
    </location>
</feature>
<comment type="caution">
    <text evidence="3">The sequence shown here is derived from an EMBL/GenBank/DDBJ whole genome shotgun (WGS) entry which is preliminary data.</text>
</comment>
<gene>
    <name evidence="3" type="ORF">VP01_621g3</name>
</gene>
<dbReference type="Proteomes" id="UP000037035">
    <property type="component" value="Unassembled WGS sequence"/>
</dbReference>
<feature type="transmembrane region" description="Helical" evidence="2">
    <location>
        <begin position="317"/>
        <end position="339"/>
    </location>
</feature>
<keyword evidence="2" id="KW-0472">Membrane</keyword>
<name>A0A0L6UGK9_9BASI</name>
<dbReference type="OrthoDB" id="2448307at2759"/>
<reference evidence="3 4" key="1">
    <citation type="submission" date="2015-08" db="EMBL/GenBank/DDBJ databases">
        <title>Next Generation Sequencing and Analysis of the Genome of Puccinia sorghi L Schw, the Causal Agent of Maize Common Rust.</title>
        <authorList>
            <person name="Rochi L."/>
            <person name="Burguener G."/>
            <person name="Darino M."/>
            <person name="Turjanski A."/>
            <person name="Kreff E."/>
            <person name="Dieguez M.J."/>
            <person name="Sacco F."/>
        </authorList>
    </citation>
    <scope>NUCLEOTIDE SEQUENCE [LARGE SCALE GENOMIC DNA]</scope>
    <source>
        <strain evidence="3 4">RO10H11247</strain>
    </source>
</reference>
<feature type="compositionally biased region" description="Low complexity" evidence="1">
    <location>
        <begin position="25"/>
        <end position="34"/>
    </location>
</feature>
<dbReference type="GO" id="GO:0005794">
    <property type="term" value="C:Golgi apparatus"/>
    <property type="evidence" value="ECO:0007669"/>
    <property type="project" value="TreeGrafter"/>
</dbReference>
<dbReference type="AlphaFoldDB" id="A0A0L6UGK9"/>
<evidence type="ECO:0000256" key="1">
    <source>
        <dbReference type="SAM" id="MobiDB-lite"/>
    </source>
</evidence>
<keyword evidence="2" id="KW-0812">Transmembrane</keyword>
<proteinExistence type="predicted"/>
<dbReference type="VEuPathDB" id="FungiDB:VP01_621g3"/>
<feature type="compositionally biased region" description="Polar residues" evidence="1">
    <location>
        <begin position="8"/>
        <end position="24"/>
    </location>
</feature>
<dbReference type="EMBL" id="LAVV01011519">
    <property type="protein sequence ID" value="KNZ47686.1"/>
    <property type="molecule type" value="Genomic_DNA"/>
</dbReference>
<accession>A0A0L6UGK9</accession>
<feature type="transmembrane region" description="Helical" evidence="2">
    <location>
        <begin position="285"/>
        <end position="305"/>
    </location>
</feature>
<protein>
    <submittedName>
        <fullName evidence="3">Uncharacterized protein</fullName>
    </submittedName>
</protein>
<dbReference type="InterPro" id="IPR040410">
    <property type="entry name" value="UPF0658_Golgi"/>
</dbReference>
<feature type="region of interest" description="Disordered" evidence="1">
    <location>
        <begin position="369"/>
        <end position="409"/>
    </location>
</feature>
<feature type="region of interest" description="Disordered" evidence="1">
    <location>
        <begin position="1"/>
        <end position="35"/>
    </location>
</feature>
<keyword evidence="4" id="KW-1185">Reference proteome</keyword>
<dbReference type="PANTHER" id="PTHR34391:SF2">
    <property type="entry name" value="TRP C-TERMINAL DOMAIN-CONTAINING PROTEIN"/>
    <property type="match status" value="1"/>
</dbReference>
<organism evidence="3 4">
    <name type="scientific">Puccinia sorghi</name>
    <dbReference type="NCBI Taxonomy" id="27349"/>
    <lineage>
        <taxon>Eukaryota</taxon>
        <taxon>Fungi</taxon>
        <taxon>Dikarya</taxon>
        <taxon>Basidiomycota</taxon>
        <taxon>Pucciniomycotina</taxon>
        <taxon>Pucciniomycetes</taxon>
        <taxon>Pucciniales</taxon>
        <taxon>Pucciniaceae</taxon>
        <taxon>Puccinia</taxon>
    </lineage>
</organism>
<evidence type="ECO:0000313" key="4">
    <source>
        <dbReference type="Proteomes" id="UP000037035"/>
    </source>
</evidence>
<keyword evidence="2" id="KW-1133">Transmembrane helix</keyword>